<dbReference type="RefSeq" id="WP_021319634.1">
    <property type="nucleotide sequence ID" value="NZ_AUWY01000122.1"/>
</dbReference>
<dbReference type="STRING" id="1346791.M529_20250"/>
<evidence type="ECO:0000313" key="1">
    <source>
        <dbReference type="EMBL" id="EQB30328.1"/>
    </source>
</evidence>
<dbReference type="OrthoDB" id="7476373at2"/>
<dbReference type="EMBL" id="AUWY01000122">
    <property type="protein sequence ID" value="EQB30328.1"/>
    <property type="molecule type" value="Genomic_DNA"/>
</dbReference>
<dbReference type="Proteomes" id="UP000015523">
    <property type="component" value="Unassembled WGS sequence"/>
</dbReference>
<proteinExistence type="predicted"/>
<accession>T0KA91</accession>
<dbReference type="AlphaFoldDB" id="T0KA91"/>
<protein>
    <submittedName>
        <fullName evidence="1">Uncharacterized protein</fullName>
    </submittedName>
</protein>
<dbReference type="PATRIC" id="fig|1346791.3.peg.3913"/>
<reference evidence="1 2" key="1">
    <citation type="journal article" date="2013" name="Genome Announc.">
        <title>Draft Genome Sequence of Sphingobium ummariense Strain RL-3, a Hexachlorocyclohexane-Degrading Bacterium.</title>
        <authorList>
            <person name="Kohli P."/>
            <person name="Dua A."/>
            <person name="Sangwan N."/>
            <person name="Oldach P."/>
            <person name="Khurana J.P."/>
            <person name="Lal R."/>
        </authorList>
    </citation>
    <scope>NUCLEOTIDE SEQUENCE [LARGE SCALE GENOMIC DNA]</scope>
    <source>
        <strain evidence="1 2">RL-3</strain>
    </source>
</reference>
<name>T0KA91_9SPHN</name>
<organism evidence="1 2">
    <name type="scientific">Sphingobium ummariense RL-3</name>
    <dbReference type="NCBI Taxonomy" id="1346791"/>
    <lineage>
        <taxon>Bacteria</taxon>
        <taxon>Pseudomonadati</taxon>
        <taxon>Pseudomonadota</taxon>
        <taxon>Alphaproteobacteria</taxon>
        <taxon>Sphingomonadales</taxon>
        <taxon>Sphingomonadaceae</taxon>
        <taxon>Sphingobium</taxon>
    </lineage>
</organism>
<dbReference type="Gene3D" id="3.30.2000.20">
    <property type="match status" value="1"/>
</dbReference>
<evidence type="ECO:0000313" key="2">
    <source>
        <dbReference type="Proteomes" id="UP000015523"/>
    </source>
</evidence>
<keyword evidence="2" id="KW-1185">Reference proteome</keyword>
<sequence length="136" mass="15070">MGHSTDIDLLRKRMIAQWTDKSAPLLHNNAKAGTAPPPKFIRLAVRPGTETKRNLGNERHRVIREGRVWVHVAIPIGEADANAWALVDKVTAIFSNWSSPDGALRCGPITTDIVASATHYMIAVKVFYRSSRTEQS</sequence>
<gene>
    <name evidence="1" type="ORF">M529_20250</name>
</gene>
<comment type="caution">
    <text evidence="1">The sequence shown here is derived from an EMBL/GenBank/DDBJ whole genome shotgun (WGS) entry which is preliminary data.</text>
</comment>